<dbReference type="GO" id="GO:0005737">
    <property type="term" value="C:cytoplasm"/>
    <property type="evidence" value="ECO:0007669"/>
    <property type="project" value="TreeGrafter"/>
</dbReference>
<reference evidence="14 15" key="1">
    <citation type="submission" date="2017-04" db="EMBL/GenBank/DDBJ databases">
        <authorList>
            <person name="Afonso C.L."/>
            <person name="Miller P.J."/>
            <person name="Scott M.A."/>
            <person name="Spackman E."/>
            <person name="Goraichik I."/>
            <person name="Dimitrov K.M."/>
            <person name="Suarez D.L."/>
            <person name="Swayne D.E."/>
        </authorList>
    </citation>
    <scope>NUCLEOTIDE SEQUENCE [LARGE SCALE GENOMIC DNA]</scope>
    <source>
        <strain evidence="14 15">USBA 355</strain>
    </source>
</reference>
<dbReference type="UniPathway" id="UPA00060">
    <property type="reaction ID" value="UER00141"/>
</dbReference>
<dbReference type="STRING" id="560819.SAMN05428998_10174"/>
<feature type="binding site" evidence="10">
    <location>
        <position position="168"/>
    </location>
    <ligand>
        <name>2-[(2R,5Z)-2-carboxy-4-methylthiazol-5(2H)-ylidene]ethyl phosphate</name>
        <dbReference type="ChEBI" id="CHEBI:62899"/>
    </ligand>
</feature>
<dbReference type="InterPro" id="IPR022998">
    <property type="entry name" value="ThiamineP_synth_TenI"/>
</dbReference>
<keyword evidence="3 10" id="KW-0808">Transferase</keyword>
<evidence type="ECO:0000259" key="13">
    <source>
        <dbReference type="Pfam" id="PF02581"/>
    </source>
</evidence>
<evidence type="ECO:0000256" key="6">
    <source>
        <dbReference type="ARBA" id="ARBA00022977"/>
    </source>
</evidence>
<dbReference type="GO" id="GO:0009228">
    <property type="term" value="P:thiamine biosynthetic process"/>
    <property type="evidence" value="ECO:0007669"/>
    <property type="project" value="UniProtKB-KW"/>
</dbReference>
<feature type="binding site" evidence="10">
    <location>
        <begin position="40"/>
        <end position="44"/>
    </location>
    <ligand>
        <name>4-amino-2-methyl-5-(diphosphooxymethyl)pyrimidine</name>
        <dbReference type="ChEBI" id="CHEBI:57841"/>
    </ligand>
</feature>
<evidence type="ECO:0000313" key="15">
    <source>
        <dbReference type="Proteomes" id="UP000192917"/>
    </source>
</evidence>
<evidence type="ECO:0000256" key="4">
    <source>
        <dbReference type="ARBA" id="ARBA00022723"/>
    </source>
</evidence>
<feature type="binding site" evidence="10">
    <location>
        <position position="72"/>
    </location>
    <ligand>
        <name>4-amino-2-methyl-5-(diphosphooxymethyl)pyrimidine</name>
        <dbReference type="ChEBI" id="CHEBI:57841"/>
    </ligand>
</feature>
<dbReference type="EMBL" id="FWZX01000001">
    <property type="protein sequence ID" value="SME88240.1"/>
    <property type="molecule type" value="Genomic_DNA"/>
</dbReference>
<proteinExistence type="inferred from homology"/>
<evidence type="ECO:0000256" key="8">
    <source>
        <dbReference type="ARBA" id="ARBA00047851"/>
    </source>
</evidence>
<dbReference type="GO" id="GO:0000287">
    <property type="term" value="F:magnesium ion binding"/>
    <property type="evidence" value="ECO:0007669"/>
    <property type="project" value="UniProtKB-UniRule"/>
</dbReference>
<evidence type="ECO:0000256" key="5">
    <source>
        <dbReference type="ARBA" id="ARBA00022842"/>
    </source>
</evidence>
<evidence type="ECO:0000256" key="10">
    <source>
        <dbReference type="HAMAP-Rule" id="MF_00097"/>
    </source>
</evidence>
<comment type="similarity">
    <text evidence="10 11">Belongs to the thiamine-phosphate synthase family.</text>
</comment>
<dbReference type="NCBIfam" id="TIGR00693">
    <property type="entry name" value="thiE"/>
    <property type="match status" value="1"/>
</dbReference>
<evidence type="ECO:0000256" key="11">
    <source>
        <dbReference type="RuleBase" id="RU003826"/>
    </source>
</evidence>
<comment type="function">
    <text evidence="1 10">Condenses 4-methyl-5-(beta-hydroxyethyl)thiazole monophosphate (THZ-P) and 2-methyl-4-amino-5-hydroxymethyl pyrimidine pyrophosphate (HMP-PP) to form thiamine monophosphate (TMP).</text>
</comment>
<dbReference type="Pfam" id="PF02581">
    <property type="entry name" value="TMP-TENI"/>
    <property type="match status" value="1"/>
</dbReference>
<accession>A0A1Y6B6T6</accession>
<dbReference type="CDD" id="cd00564">
    <property type="entry name" value="TMP_TenI"/>
    <property type="match status" value="1"/>
</dbReference>
<feature type="binding site" evidence="10">
    <location>
        <begin position="188"/>
        <end position="189"/>
    </location>
    <ligand>
        <name>2-[(2R,5Z)-2-carboxy-4-methylthiazol-5(2H)-ylidene]ethyl phosphate</name>
        <dbReference type="ChEBI" id="CHEBI:62899"/>
    </ligand>
</feature>
<dbReference type="PANTHER" id="PTHR20857">
    <property type="entry name" value="THIAMINE-PHOSPHATE PYROPHOSPHORYLASE"/>
    <property type="match status" value="1"/>
</dbReference>
<keyword evidence="5 10" id="KW-0460">Magnesium</keyword>
<dbReference type="GO" id="GO:0004789">
    <property type="term" value="F:thiamine-phosphate diphosphorylase activity"/>
    <property type="evidence" value="ECO:0007669"/>
    <property type="project" value="UniProtKB-UniRule"/>
</dbReference>
<dbReference type="Proteomes" id="UP000192917">
    <property type="component" value="Unassembled WGS sequence"/>
</dbReference>
<dbReference type="FunFam" id="3.20.20.70:FF:000096">
    <property type="entry name" value="Thiamine-phosphate synthase"/>
    <property type="match status" value="1"/>
</dbReference>
<comment type="pathway">
    <text evidence="2 10 12">Cofactor biosynthesis; thiamine diphosphate biosynthesis; thiamine phosphate from 4-amino-2-methyl-5-diphosphomethylpyrimidine and 4-methyl-5-(2-phosphoethyl)-thiazole: step 1/1.</text>
</comment>
<feature type="binding site" evidence="10">
    <location>
        <position position="92"/>
    </location>
    <ligand>
        <name>Mg(2+)</name>
        <dbReference type="ChEBI" id="CHEBI:18420"/>
    </ligand>
</feature>
<protein>
    <recommendedName>
        <fullName evidence="10">Thiamine-phosphate synthase</fullName>
        <shortName evidence="10">TP synthase</shortName>
        <shortName evidence="10">TPS</shortName>
        <ecNumber evidence="10">2.5.1.3</ecNumber>
    </recommendedName>
    <alternativeName>
        <fullName evidence="10">Thiamine-phosphate pyrophosphorylase</fullName>
        <shortName evidence="10">TMP pyrophosphorylase</shortName>
        <shortName evidence="10">TMP-PPase</shortName>
    </alternativeName>
</protein>
<sequence length="215" mass="21337">MSRPVFDLSVYLVVGPADCRGRPVPEVVAAALRGGVTLVQLRDKEASEADYLALGRAVRGLCAEARVPFVVNDRVEAVAALEAEGLHVGQEDLAAEAARAAIGPDRLLGLSVHAPEQLAGLAEGAVDYLGVGPVFPTASKADARPASGAGGIALIRGATALPIVAIGGLDAARAAVPIVAGAGGVAVVSAIAGAPDPEAAARALVEAVAAARLPR</sequence>
<dbReference type="RefSeq" id="WP_085120443.1">
    <property type="nucleotide sequence ID" value="NZ_FWZX01000001.1"/>
</dbReference>
<evidence type="ECO:0000256" key="9">
    <source>
        <dbReference type="ARBA" id="ARBA00047883"/>
    </source>
</evidence>
<evidence type="ECO:0000256" key="7">
    <source>
        <dbReference type="ARBA" id="ARBA00047334"/>
    </source>
</evidence>
<feature type="binding site" evidence="10">
    <location>
        <begin position="137"/>
        <end position="139"/>
    </location>
    <ligand>
        <name>2-[(2R,5Z)-2-carboxy-4-methylthiazol-5(2H)-ylidene]ethyl phosphate</name>
        <dbReference type="ChEBI" id="CHEBI:62899"/>
    </ligand>
</feature>
<evidence type="ECO:0000313" key="14">
    <source>
        <dbReference type="EMBL" id="SME88240.1"/>
    </source>
</evidence>
<dbReference type="GO" id="GO:0009229">
    <property type="term" value="P:thiamine diphosphate biosynthetic process"/>
    <property type="evidence" value="ECO:0007669"/>
    <property type="project" value="UniProtKB-UniRule"/>
</dbReference>
<gene>
    <name evidence="10" type="primary">thiE</name>
    <name evidence="14" type="ORF">SAMN05428998_10174</name>
</gene>
<dbReference type="SUPFAM" id="SSF51391">
    <property type="entry name" value="Thiamin phosphate synthase"/>
    <property type="match status" value="1"/>
</dbReference>
<evidence type="ECO:0000256" key="12">
    <source>
        <dbReference type="RuleBase" id="RU004253"/>
    </source>
</evidence>
<evidence type="ECO:0000256" key="1">
    <source>
        <dbReference type="ARBA" id="ARBA00003814"/>
    </source>
</evidence>
<dbReference type="HAMAP" id="MF_00097">
    <property type="entry name" value="TMP_synthase"/>
    <property type="match status" value="1"/>
</dbReference>
<dbReference type="InterPro" id="IPR013785">
    <property type="entry name" value="Aldolase_TIM"/>
</dbReference>
<comment type="catalytic activity">
    <reaction evidence="7 10 11">
        <text>4-methyl-5-(2-phosphooxyethyl)-thiazole + 4-amino-2-methyl-5-(diphosphooxymethyl)pyrimidine + H(+) = thiamine phosphate + diphosphate</text>
        <dbReference type="Rhea" id="RHEA:22328"/>
        <dbReference type="ChEBI" id="CHEBI:15378"/>
        <dbReference type="ChEBI" id="CHEBI:33019"/>
        <dbReference type="ChEBI" id="CHEBI:37575"/>
        <dbReference type="ChEBI" id="CHEBI:57841"/>
        <dbReference type="ChEBI" id="CHEBI:58296"/>
        <dbReference type="EC" id="2.5.1.3"/>
    </reaction>
</comment>
<keyword evidence="6 10" id="KW-0784">Thiamine biosynthesis</keyword>
<feature type="binding site" evidence="10">
    <location>
        <position position="111"/>
    </location>
    <ligand>
        <name>4-amino-2-methyl-5-(diphosphooxymethyl)pyrimidine</name>
        <dbReference type="ChEBI" id="CHEBI:57841"/>
    </ligand>
</feature>
<dbReference type="InterPro" id="IPR034291">
    <property type="entry name" value="TMP_synthase"/>
</dbReference>
<keyword evidence="4 10" id="KW-0479">Metal-binding</keyword>
<comment type="catalytic activity">
    <reaction evidence="8 10 11">
        <text>2-(2-carboxy-4-methylthiazol-5-yl)ethyl phosphate + 4-amino-2-methyl-5-(diphosphooxymethyl)pyrimidine + 2 H(+) = thiamine phosphate + CO2 + diphosphate</text>
        <dbReference type="Rhea" id="RHEA:47848"/>
        <dbReference type="ChEBI" id="CHEBI:15378"/>
        <dbReference type="ChEBI" id="CHEBI:16526"/>
        <dbReference type="ChEBI" id="CHEBI:33019"/>
        <dbReference type="ChEBI" id="CHEBI:37575"/>
        <dbReference type="ChEBI" id="CHEBI:57841"/>
        <dbReference type="ChEBI" id="CHEBI:62890"/>
        <dbReference type="EC" id="2.5.1.3"/>
    </reaction>
</comment>
<feature type="binding site" evidence="10">
    <location>
        <position position="140"/>
    </location>
    <ligand>
        <name>4-amino-2-methyl-5-(diphosphooxymethyl)pyrimidine</name>
        <dbReference type="ChEBI" id="CHEBI:57841"/>
    </ligand>
</feature>
<feature type="binding site" evidence="10">
    <location>
        <position position="73"/>
    </location>
    <ligand>
        <name>Mg(2+)</name>
        <dbReference type="ChEBI" id="CHEBI:18420"/>
    </ligand>
</feature>
<organism evidence="14 15">
    <name type="scientific">Tistlia consotensis USBA 355</name>
    <dbReference type="NCBI Taxonomy" id="560819"/>
    <lineage>
        <taxon>Bacteria</taxon>
        <taxon>Pseudomonadati</taxon>
        <taxon>Pseudomonadota</taxon>
        <taxon>Alphaproteobacteria</taxon>
        <taxon>Rhodospirillales</taxon>
        <taxon>Rhodovibrionaceae</taxon>
        <taxon>Tistlia</taxon>
    </lineage>
</organism>
<dbReference type="InterPro" id="IPR036206">
    <property type="entry name" value="ThiamineP_synth_sf"/>
</dbReference>
<keyword evidence="15" id="KW-1185">Reference proteome</keyword>
<feature type="domain" description="Thiamine phosphate synthase/TenI" evidence="13">
    <location>
        <begin position="10"/>
        <end position="191"/>
    </location>
</feature>
<evidence type="ECO:0000256" key="2">
    <source>
        <dbReference type="ARBA" id="ARBA00005165"/>
    </source>
</evidence>
<comment type="cofactor">
    <cofactor evidence="10">
        <name>Mg(2+)</name>
        <dbReference type="ChEBI" id="CHEBI:18420"/>
    </cofactor>
    <text evidence="10">Binds 1 Mg(2+) ion per subunit.</text>
</comment>
<dbReference type="PANTHER" id="PTHR20857:SF15">
    <property type="entry name" value="THIAMINE-PHOSPHATE SYNTHASE"/>
    <property type="match status" value="1"/>
</dbReference>
<dbReference type="AlphaFoldDB" id="A0A1Y6B6T6"/>
<dbReference type="EC" id="2.5.1.3" evidence="10"/>
<dbReference type="Gene3D" id="3.20.20.70">
    <property type="entry name" value="Aldolase class I"/>
    <property type="match status" value="1"/>
</dbReference>
<name>A0A1Y6B6T6_9PROT</name>
<evidence type="ECO:0000256" key="3">
    <source>
        <dbReference type="ARBA" id="ARBA00022679"/>
    </source>
</evidence>
<comment type="catalytic activity">
    <reaction evidence="9 10 11">
        <text>2-[(2R,5Z)-2-carboxy-4-methylthiazol-5(2H)-ylidene]ethyl phosphate + 4-amino-2-methyl-5-(diphosphooxymethyl)pyrimidine + 2 H(+) = thiamine phosphate + CO2 + diphosphate</text>
        <dbReference type="Rhea" id="RHEA:47844"/>
        <dbReference type="ChEBI" id="CHEBI:15378"/>
        <dbReference type="ChEBI" id="CHEBI:16526"/>
        <dbReference type="ChEBI" id="CHEBI:33019"/>
        <dbReference type="ChEBI" id="CHEBI:37575"/>
        <dbReference type="ChEBI" id="CHEBI:57841"/>
        <dbReference type="ChEBI" id="CHEBI:62899"/>
        <dbReference type="EC" id="2.5.1.3"/>
    </reaction>
</comment>